<keyword evidence="1" id="KW-0472">Membrane</keyword>
<organism evidence="3 4">
    <name type="scientific">Prochlorococcus marinus str. GP2</name>
    <dbReference type="NCBI Taxonomy" id="59925"/>
    <lineage>
        <taxon>Bacteria</taxon>
        <taxon>Bacillati</taxon>
        <taxon>Cyanobacteriota</taxon>
        <taxon>Cyanophyceae</taxon>
        <taxon>Synechococcales</taxon>
        <taxon>Prochlorococcaceae</taxon>
        <taxon>Prochlorococcus</taxon>
    </lineage>
</organism>
<gene>
    <name evidence="3" type="ORF">EU91_0128</name>
</gene>
<feature type="transmembrane region" description="Helical" evidence="1">
    <location>
        <begin position="93"/>
        <end position="114"/>
    </location>
</feature>
<dbReference type="InterPro" id="IPR018306">
    <property type="entry name" value="Phage_T5_Orf172_DNA-bd"/>
</dbReference>
<sequence>MSGYVYLIRVGDLYRIGKTENLEKKIKKLKPDELLTSIMTKEPETLEARLLRKYKSQRIPETGYLKLSKRQIRECKKQFELKGNLPHTLDAEVSITLFASFLLFSLSSVIFNYLNFGFVKSISYSFGMASLPMIMLFITGSFGGYFSEDLSLFSLLTNRIKGLFIAIAMLSMAYLIFNLG</sequence>
<keyword evidence="1" id="KW-1133">Transmembrane helix</keyword>
<evidence type="ECO:0000313" key="3">
    <source>
        <dbReference type="EMBL" id="KGF89015.1"/>
    </source>
</evidence>
<feature type="transmembrane region" description="Helical" evidence="1">
    <location>
        <begin position="126"/>
        <end position="147"/>
    </location>
</feature>
<name>A0A0A1ZHW9_PROMR</name>
<proteinExistence type="predicted"/>
<protein>
    <submittedName>
        <fullName evidence="3">Putative NADH-ubiquinone/plastoquinone</fullName>
    </submittedName>
</protein>
<dbReference type="OrthoDB" id="541464at2"/>
<dbReference type="Pfam" id="PF13455">
    <property type="entry name" value="MUG113"/>
    <property type="match status" value="1"/>
</dbReference>
<feature type="transmembrane region" description="Helical" evidence="1">
    <location>
        <begin position="159"/>
        <end position="177"/>
    </location>
</feature>
<accession>A0A0A1ZHW9</accession>
<dbReference type="AlphaFoldDB" id="A0A0A1ZHW9"/>
<dbReference type="EMBL" id="JNAH01000002">
    <property type="protein sequence ID" value="KGF89015.1"/>
    <property type="molecule type" value="Genomic_DNA"/>
</dbReference>
<evidence type="ECO:0000259" key="2">
    <source>
        <dbReference type="SMART" id="SM00974"/>
    </source>
</evidence>
<dbReference type="Proteomes" id="UP000030598">
    <property type="component" value="Unassembled WGS sequence"/>
</dbReference>
<reference evidence="4" key="1">
    <citation type="journal article" date="2014" name="Sci. Data">
        <title>Genomes of diverse isolates of the marine cyanobacterium Prochlorococcus.</title>
        <authorList>
            <person name="Biller S."/>
            <person name="Berube P."/>
            <person name="Thompson J."/>
            <person name="Kelly L."/>
            <person name="Roggensack S."/>
            <person name="Awad L."/>
            <person name="Roache-Johnson K."/>
            <person name="Ding H."/>
            <person name="Giovannoni S.J."/>
            <person name="Moore L.R."/>
            <person name="Chisholm S.W."/>
        </authorList>
    </citation>
    <scope>NUCLEOTIDE SEQUENCE [LARGE SCALE GENOMIC DNA]</scope>
    <source>
        <strain evidence="4">GP2</strain>
    </source>
</reference>
<dbReference type="eggNOG" id="ENOG502ZJ7X">
    <property type="taxonomic scope" value="Bacteria"/>
</dbReference>
<feature type="domain" description="Bacteriophage T5 Orf172 DNA-binding" evidence="2">
    <location>
        <begin position="8"/>
        <end position="79"/>
    </location>
</feature>
<keyword evidence="1" id="KW-0812">Transmembrane</keyword>
<dbReference type="RefSeq" id="WP_032523758.1">
    <property type="nucleotide sequence ID" value="NZ_CP138934.1"/>
</dbReference>
<keyword evidence="3" id="KW-0830">Ubiquinone</keyword>
<evidence type="ECO:0000256" key="1">
    <source>
        <dbReference type="SAM" id="Phobius"/>
    </source>
</evidence>
<evidence type="ECO:0000313" key="4">
    <source>
        <dbReference type="Proteomes" id="UP000030598"/>
    </source>
</evidence>
<dbReference type="SMART" id="SM00974">
    <property type="entry name" value="T5orf172"/>
    <property type="match status" value="1"/>
</dbReference>
<comment type="caution">
    <text evidence="3">The sequence shown here is derived from an EMBL/GenBank/DDBJ whole genome shotgun (WGS) entry which is preliminary data.</text>
</comment>